<accession>A0A0F9NXS7</accession>
<reference evidence="1" key="1">
    <citation type="journal article" date="2015" name="Nature">
        <title>Complex archaea that bridge the gap between prokaryotes and eukaryotes.</title>
        <authorList>
            <person name="Spang A."/>
            <person name="Saw J.H."/>
            <person name="Jorgensen S.L."/>
            <person name="Zaremba-Niedzwiedzka K."/>
            <person name="Martijn J."/>
            <person name="Lind A.E."/>
            <person name="van Eijk R."/>
            <person name="Schleper C."/>
            <person name="Guy L."/>
            <person name="Ettema T.J."/>
        </authorList>
    </citation>
    <scope>NUCLEOTIDE SEQUENCE</scope>
</reference>
<sequence length="108" mass="12738">MKEWREAFCVLCGRTMGKKNIYIEPTKPWTKTGEKNRWEDTQEFTGDKPFGVIKSSEGRGTMAFVRYYDINEDTEGYFPLMKARLLAVNKEWLAKGWITREELEEAMK</sequence>
<dbReference type="EMBL" id="LAZR01003572">
    <property type="protein sequence ID" value="KKN16887.1"/>
    <property type="molecule type" value="Genomic_DNA"/>
</dbReference>
<dbReference type="AlphaFoldDB" id="A0A0F9NXS7"/>
<gene>
    <name evidence="1" type="ORF">LCGC14_0971490</name>
</gene>
<proteinExistence type="predicted"/>
<organism evidence="1">
    <name type="scientific">marine sediment metagenome</name>
    <dbReference type="NCBI Taxonomy" id="412755"/>
    <lineage>
        <taxon>unclassified sequences</taxon>
        <taxon>metagenomes</taxon>
        <taxon>ecological metagenomes</taxon>
    </lineage>
</organism>
<evidence type="ECO:0000313" key="1">
    <source>
        <dbReference type="EMBL" id="KKN16887.1"/>
    </source>
</evidence>
<comment type="caution">
    <text evidence="1">The sequence shown here is derived from an EMBL/GenBank/DDBJ whole genome shotgun (WGS) entry which is preliminary data.</text>
</comment>
<protein>
    <submittedName>
        <fullName evidence="1">Uncharacterized protein</fullName>
    </submittedName>
</protein>
<name>A0A0F9NXS7_9ZZZZ</name>